<reference evidence="3 4" key="1">
    <citation type="submission" date="2018-12" db="EMBL/GenBank/DDBJ databases">
        <title>Dyella dinghuensis sp. nov. DHOA06 and Dyella choica sp. nov. 4M-K27, isolated from forest soil.</title>
        <authorList>
            <person name="Qiu L.-H."/>
            <person name="Gao Z.-H."/>
        </authorList>
    </citation>
    <scope>NUCLEOTIDE SEQUENCE [LARGE SCALE GENOMIC DNA]</scope>
    <source>
        <strain evidence="3 4">4M-K27</strain>
    </source>
</reference>
<dbReference type="EMBL" id="RYYV01000003">
    <property type="protein sequence ID" value="RUL78387.1"/>
    <property type="molecule type" value="Genomic_DNA"/>
</dbReference>
<feature type="transmembrane region" description="Helical" evidence="2">
    <location>
        <begin position="12"/>
        <end position="32"/>
    </location>
</feature>
<dbReference type="AlphaFoldDB" id="A0A3S0SBV1"/>
<accession>A0A3S0SBV1</accession>
<gene>
    <name evidence="3" type="ORF">EKH80_06080</name>
</gene>
<keyword evidence="4" id="KW-1185">Reference proteome</keyword>
<evidence type="ECO:0000313" key="4">
    <source>
        <dbReference type="Proteomes" id="UP000274358"/>
    </source>
</evidence>
<dbReference type="Proteomes" id="UP000274358">
    <property type="component" value="Unassembled WGS sequence"/>
</dbReference>
<organism evidence="3 4">
    <name type="scientific">Dyella choica</name>
    <dbReference type="NCBI Taxonomy" id="1927959"/>
    <lineage>
        <taxon>Bacteria</taxon>
        <taxon>Pseudomonadati</taxon>
        <taxon>Pseudomonadota</taxon>
        <taxon>Gammaproteobacteria</taxon>
        <taxon>Lysobacterales</taxon>
        <taxon>Rhodanobacteraceae</taxon>
        <taxon>Dyella</taxon>
    </lineage>
</organism>
<keyword evidence="2" id="KW-0472">Membrane</keyword>
<name>A0A3S0SBV1_9GAMM</name>
<dbReference type="RefSeq" id="WP_126683826.1">
    <property type="nucleotide sequence ID" value="NZ_RYYV01000003.1"/>
</dbReference>
<keyword evidence="2" id="KW-0812">Transmembrane</keyword>
<evidence type="ECO:0000256" key="1">
    <source>
        <dbReference type="SAM" id="MobiDB-lite"/>
    </source>
</evidence>
<comment type="caution">
    <text evidence="3">The sequence shown here is derived from an EMBL/GenBank/DDBJ whole genome shotgun (WGS) entry which is preliminary data.</text>
</comment>
<keyword evidence="2" id="KW-1133">Transmembrane helix</keyword>
<proteinExistence type="predicted"/>
<feature type="region of interest" description="Disordered" evidence="1">
    <location>
        <begin position="183"/>
        <end position="228"/>
    </location>
</feature>
<evidence type="ECO:0000256" key="2">
    <source>
        <dbReference type="SAM" id="Phobius"/>
    </source>
</evidence>
<feature type="transmembrane region" description="Helical" evidence="2">
    <location>
        <begin position="44"/>
        <end position="63"/>
    </location>
</feature>
<feature type="transmembrane region" description="Helical" evidence="2">
    <location>
        <begin position="145"/>
        <end position="165"/>
    </location>
</feature>
<evidence type="ECO:0008006" key="5">
    <source>
        <dbReference type="Google" id="ProtNLM"/>
    </source>
</evidence>
<sequence length="228" mass="23944">MKRLFLKETGEATFFLSNVAIAVATLGLAIRSPWGFFTLDSKELLSVAVPVAGTLVALSLVAVQIAQSIMDNFSLATERLLKAKQPVQDVVSFLKKQAVFRRQDVQSTLAAVYFSIVSLVAGLLGEVLPADRFQLAGLASSPKDIASALACTALLTAVAWLILILRLSVKLDEVDKVIALLDKPSKKPSGSPPAGPGHGLQTAASPSPANAHDQVATEGATPTPRAPH</sequence>
<evidence type="ECO:0000313" key="3">
    <source>
        <dbReference type="EMBL" id="RUL78387.1"/>
    </source>
</evidence>
<feature type="transmembrane region" description="Helical" evidence="2">
    <location>
        <begin position="105"/>
        <end position="125"/>
    </location>
</feature>
<protein>
    <recommendedName>
        <fullName evidence="5">DUF2721 domain-containing protein</fullName>
    </recommendedName>
</protein>